<reference evidence="3" key="1">
    <citation type="submission" date="2021-12" db="EMBL/GenBank/DDBJ databases">
        <authorList>
            <person name="Zaccaron A."/>
            <person name="Stergiopoulos I."/>
        </authorList>
    </citation>
    <scope>NUCLEOTIDE SEQUENCE</scope>
    <source>
        <strain evidence="3">Race5_Kim</strain>
    </source>
</reference>
<dbReference type="InterPro" id="IPR019200">
    <property type="entry name" value="ATP_adenylylTrfase_C"/>
</dbReference>
<keyword evidence="4" id="KW-1185">Reference proteome</keyword>
<feature type="domain" description="Ap4A phosphorylase 1/2 N-terminal" evidence="2">
    <location>
        <begin position="35"/>
        <end position="156"/>
    </location>
</feature>
<evidence type="ECO:0000313" key="3">
    <source>
        <dbReference type="EMBL" id="UJO19627.1"/>
    </source>
</evidence>
<dbReference type="InterPro" id="IPR045759">
    <property type="entry name" value="Ap4A_phos1/2_N"/>
</dbReference>
<sequence>MEATPLERRALQSFDDLLTREEVFWKDTPPHLVKGSPFDFEFRVAPSFKSKPILAADAKGRSEDTDAFGDDDPAFTVSTIGSHHKLILNKFCVVRPQFVLHTKDFEKQSDPLTYSDVNALRQTMQELGPGKYIGIFNCGAKAGSSIGHKHMQVFPTSDHVLFQDHLVSQHRADDSSTEIWRHPKVPYEHAILPITHSTSPDAIHKLYLELRQNMRLDQDYPHNVIMTSTSIAIIPRTQARIRCMAANAASMVGMVWVKTEDELNAWKEYGPMKVLAEVGLPRSIP</sequence>
<dbReference type="PANTHER" id="PTHR38420:SF1">
    <property type="entry name" value="PUTATIVE (AFU_ORTHOLOGUE AFUA_5G14690)-RELATED"/>
    <property type="match status" value="1"/>
</dbReference>
<dbReference type="OrthoDB" id="10267950at2759"/>
<evidence type="ECO:0000313" key="4">
    <source>
        <dbReference type="Proteomes" id="UP000756132"/>
    </source>
</evidence>
<organism evidence="3 4">
    <name type="scientific">Passalora fulva</name>
    <name type="common">Tomato leaf mold</name>
    <name type="synonym">Cladosporium fulvum</name>
    <dbReference type="NCBI Taxonomy" id="5499"/>
    <lineage>
        <taxon>Eukaryota</taxon>
        <taxon>Fungi</taxon>
        <taxon>Dikarya</taxon>
        <taxon>Ascomycota</taxon>
        <taxon>Pezizomycotina</taxon>
        <taxon>Dothideomycetes</taxon>
        <taxon>Dothideomycetidae</taxon>
        <taxon>Mycosphaerellales</taxon>
        <taxon>Mycosphaerellaceae</taxon>
        <taxon>Fulvia</taxon>
    </lineage>
</organism>
<dbReference type="PANTHER" id="PTHR38420">
    <property type="entry name" value="AP-4-A PHOSPHORYLASE II"/>
    <property type="match status" value="1"/>
</dbReference>
<dbReference type="InterPro" id="IPR043171">
    <property type="entry name" value="Ap4A_phos1/2-like"/>
</dbReference>
<dbReference type="SUPFAM" id="SSF54197">
    <property type="entry name" value="HIT-like"/>
    <property type="match status" value="1"/>
</dbReference>
<dbReference type="Pfam" id="PF19327">
    <property type="entry name" value="Ap4A_phos_N"/>
    <property type="match status" value="1"/>
</dbReference>
<dbReference type="AlphaFoldDB" id="A0A9Q8PBV8"/>
<dbReference type="GO" id="GO:0005524">
    <property type="term" value="F:ATP binding"/>
    <property type="evidence" value="ECO:0007669"/>
    <property type="project" value="InterPro"/>
</dbReference>
<evidence type="ECO:0000259" key="2">
    <source>
        <dbReference type="Pfam" id="PF19327"/>
    </source>
</evidence>
<dbReference type="EMBL" id="CP090169">
    <property type="protein sequence ID" value="UJO19627.1"/>
    <property type="molecule type" value="Genomic_DNA"/>
</dbReference>
<dbReference type="OMA" id="GLWFFNS"/>
<protein>
    <submittedName>
        <fullName evidence="3">Diadenosine 5',5'''-P1,P4-tetraphosphate phosphorylase 2</fullName>
    </submittedName>
</protein>
<dbReference type="RefSeq" id="XP_047763993.1">
    <property type="nucleotide sequence ID" value="XM_047909504.1"/>
</dbReference>
<dbReference type="KEGG" id="ffu:CLAFUR5_10356"/>
<evidence type="ECO:0000259" key="1">
    <source>
        <dbReference type="Pfam" id="PF09830"/>
    </source>
</evidence>
<reference evidence="3" key="2">
    <citation type="journal article" date="2022" name="Microb. Genom.">
        <title>A chromosome-scale genome assembly of the tomato pathogen Cladosporium fulvum reveals a compartmentalized genome architecture and the presence of a dispensable chromosome.</title>
        <authorList>
            <person name="Zaccaron A.Z."/>
            <person name="Chen L.H."/>
            <person name="Samaras A."/>
            <person name="Stergiopoulos I."/>
        </authorList>
    </citation>
    <scope>NUCLEOTIDE SEQUENCE</scope>
    <source>
        <strain evidence="3">Race5_Kim</strain>
    </source>
</reference>
<accession>A0A9Q8PBV8</accession>
<dbReference type="InterPro" id="IPR009163">
    <property type="entry name" value="Ap4A_phos1/2"/>
</dbReference>
<name>A0A9Q8PBV8_PASFU</name>
<gene>
    <name evidence="3" type="ORF">CLAFUR5_10356</name>
</gene>
<dbReference type="Pfam" id="PF09830">
    <property type="entry name" value="ATP_transf"/>
    <property type="match status" value="1"/>
</dbReference>
<proteinExistence type="predicted"/>
<dbReference type="InterPro" id="IPR036265">
    <property type="entry name" value="HIT-like_sf"/>
</dbReference>
<dbReference type="GO" id="GO:0009117">
    <property type="term" value="P:nucleotide metabolic process"/>
    <property type="evidence" value="ECO:0007669"/>
    <property type="project" value="InterPro"/>
</dbReference>
<dbReference type="GO" id="GO:0003877">
    <property type="term" value="F:ATP:ADP adenylyltransferase activity"/>
    <property type="evidence" value="ECO:0007669"/>
    <property type="project" value="InterPro"/>
</dbReference>
<feature type="domain" description="ATP adenylyltransferase C-terminal" evidence="1">
    <location>
        <begin position="183"/>
        <end position="281"/>
    </location>
</feature>
<dbReference type="Gene3D" id="3.30.428.70">
    <property type="match status" value="1"/>
</dbReference>
<dbReference type="Proteomes" id="UP000756132">
    <property type="component" value="Chromosome 7"/>
</dbReference>
<dbReference type="GeneID" id="71990234"/>